<protein>
    <submittedName>
        <fullName evidence="2">Uncharacterized protein</fullName>
    </submittedName>
</protein>
<reference evidence="2" key="1">
    <citation type="submission" date="2019-12" db="EMBL/GenBank/DDBJ databases">
        <title>Genome sequencing and annotation of Brassica cretica.</title>
        <authorList>
            <person name="Studholme D.J."/>
            <person name="Sarris P."/>
        </authorList>
    </citation>
    <scope>NUCLEOTIDE SEQUENCE</scope>
    <source>
        <strain evidence="2">PFS-109/04</strain>
        <tissue evidence="2">Leaf</tissue>
    </source>
</reference>
<dbReference type="EMBL" id="QGKX02000088">
    <property type="protein sequence ID" value="KAF3584245.1"/>
    <property type="molecule type" value="Genomic_DNA"/>
</dbReference>
<sequence>MDKFSTKEEMHVKLTSKKRTRGEESKENQVIHIEEYPKEVQEEDFPMDNPFDKHLGILSTKKLIVDDPRKIPFEEIRMNEFRGWFYDEYDPGDPVWQESLHYMGIERHPPETISFFTAIPDDVYIMLTTSNYLHHNEQDTSPCSPILNPEFLKASRPNSNDLSSKMVRDKPISLSRTEEADVTLETSETDISFEMMITELCLDLIP</sequence>
<evidence type="ECO:0000256" key="1">
    <source>
        <dbReference type="SAM" id="MobiDB-lite"/>
    </source>
</evidence>
<dbReference type="AlphaFoldDB" id="A0A8S9RSE8"/>
<evidence type="ECO:0000313" key="3">
    <source>
        <dbReference type="Proteomes" id="UP000712600"/>
    </source>
</evidence>
<feature type="region of interest" description="Disordered" evidence="1">
    <location>
        <begin position="1"/>
        <end position="41"/>
    </location>
</feature>
<organism evidence="2 3">
    <name type="scientific">Brassica cretica</name>
    <name type="common">Mustard</name>
    <dbReference type="NCBI Taxonomy" id="69181"/>
    <lineage>
        <taxon>Eukaryota</taxon>
        <taxon>Viridiplantae</taxon>
        <taxon>Streptophyta</taxon>
        <taxon>Embryophyta</taxon>
        <taxon>Tracheophyta</taxon>
        <taxon>Spermatophyta</taxon>
        <taxon>Magnoliopsida</taxon>
        <taxon>eudicotyledons</taxon>
        <taxon>Gunneridae</taxon>
        <taxon>Pentapetalae</taxon>
        <taxon>rosids</taxon>
        <taxon>malvids</taxon>
        <taxon>Brassicales</taxon>
        <taxon>Brassicaceae</taxon>
        <taxon>Brassiceae</taxon>
        <taxon>Brassica</taxon>
    </lineage>
</organism>
<comment type="caution">
    <text evidence="2">The sequence shown here is derived from an EMBL/GenBank/DDBJ whole genome shotgun (WGS) entry which is preliminary data.</text>
</comment>
<dbReference type="Proteomes" id="UP000712600">
    <property type="component" value="Unassembled WGS sequence"/>
</dbReference>
<feature type="compositionally biased region" description="Basic and acidic residues" evidence="1">
    <location>
        <begin position="21"/>
        <end position="40"/>
    </location>
</feature>
<name>A0A8S9RSE8_BRACR</name>
<feature type="compositionally biased region" description="Basic and acidic residues" evidence="1">
    <location>
        <begin position="1"/>
        <end position="12"/>
    </location>
</feature>
<proteinExistence type="predicted"/>
<gene>
    <name evidence="2" type="ORF">F2Q69_00030420</name>
</gene>
<accession>A0A8S9RSE8</accession>
<evidence type="ECO:0000313" key="2">
    <source>
        <dbReference type="EMBL" id="KAF3584245.1"/>
    </source>
</evidence>